<feature type="region of interest" description="Disordered" evidence="2">
    <location>
        <begin position="490"/>
        <end position="509"/>
    </location>
</feature>
<evidence type="ECO:0000313" key="5">
    <source>
        <dbReference type="EMBL" id="KAJ8712207.1"/>
    </source>
</evidence>
<gene>
    <name evidence="5" type="ORF">PYW07_005049</name>
</gene>
<name>A0AAD8DPK3_MYTSE</name>
<comment type="caution">
    <text evidence="5">The sequence shown here is derived from an EMBL/GenBank/DDBJ whole genome shotgun (WGS) entry which is preliminary data.</text>
</comment>
<dbReference type="InterPro" id="IPR018247">
    <property type="entry name" value="EF_Hand_1_Ca_BS"/>
</dbReference>
<dbReference type="InterPro" id="IPR011992">
    <property type="entry name" value="EF-hand-dom_pair"/>
</dbReference>
<dbReference type="PANTHER" id="PTHR11216:SF174">
    <property type="entry name" value="GH06923P"/>
    <property type="match status" value="1"/>
</dbReference>
<dbReference type="PROSITE" id="PS50222">
    <property type="entry name" value="EF_HAND_2"/>
    <property type="match status" value="1"/>
</dbReference>
<dbReference type="SMART" id="SM00054">
    <property type="entry name" value="EFh"/>
    <property type="match status" value="1"/>
</dbReference>
<dbReference type="PROSITE" id="PS00018">
    <property type="entry name" value="EF_HAND_1"/>
    <property type="match status" value="1"/>
</dbReference>
<dbReference type="GO" id="GO:0016197">
    <property type="term" value="P:endosomal transport"/>
    <property type="evidence" value="ECO:0007669"/>
    <property type="project" value="TreeGrafter"/>
</dbReference>
<organism evidence="5 6">
    <name type="scientific">Mythimna separata</name>
    <name type="common">Oriental armyworm</name>
    <name type="synonym">Pseudaletia separata</name>
    <dbReference type="NCBI Taxonomy" id="271217"/>
    <lineage>
        <taxon>Eukaryota</taxon>
        <taxon>Metazoa</taxon>
        <taxon>Ecdysozoa</taxon>
        <taxon>Arthropoda</taxon>
        <taxon>Hexapoda</taxon>
        <taxon>Insecta</taxon>
        <taxon>Pterygota</taxon>
        <taxon>Neoptera</taxon>
        <taxon>Endopterygota</taxon>
        <taxon>Lepidoptera</taxon>
        <taxon>Glossata</taxon>
        <taxon>Ditrysia</taxon>
        <taxon>Noctuoidea</taxon>
        <taxon>Noctuidae</taxon>
        <taxon>Noctuinae</taxon>
        <taxon>Hadenini</taxon>
        <taxon>Mythimna</taxon>
    </lineage>
</organism>
<dbReference type="Gene3D" id="1.10.238.10">
    <property type="entry name" value="EF-hand"/>
    <property type="match status" value="2"/>
</dbReference>
<dbReference type="GO" id="GO:0006897">
    <property type="term" value="P:endocytosis"/>
    <property type="evidence" value="ECO:0007669"/>
    <property type="project" value="TreeGrafter"/>
</dbReference>
<dbReference type="Proteomes" id="UP001231518">
    <property type="component" value="Chromosome 17"/>
</dbReference>
<evidence type="ECO:0008006" key="7">
    <source>
        <dbReference type="Google" id="ProtNLM"/>
    </source>
</evidence>
<dbReference type="GO" id="GO:0005509">
    <property type="term" value="F:calcium ion binding"/>
    <property type="evidence" value="ECO:0007669"/>
    <property type="project" value="InterPro"/>
</dbReference>
<evidence type="ECO:0000313" key="6">
    <source>
        <dbReference type="Proteomes" id="UP001231518"/>
    </source>
</evidence>
<dbReference type="PANTHER" id="PTHR11216">
    <property type="entry name" value="EH DOMAIN"/>
    <property type="match status" value="1"/>
</dbReference>
<accession>A0AAD8DPK3</accession>
<feature type="domain" description="EF-hand" evidence="4">
    <location>
        <begin position="319"/>
        <end position="354"/>
    </location>
</feature>
<feature type="domain" description="EH" evidence="3">
    <location>
        <begin position="287"/>
        <end position="375"/>
    </location>
</feature>
<evidence type="ECO:0000256" key="2">
    <source>
        <dbReference type="SAM" id="MobiDB-lite"/>
    </source>
</evidence>
<dbReference type="SUPFAM" id="SSF47473">
    <property type="entry name" value="EF-hand"/>
    <property type="match status" value="2"/>
</dbReference>
<dbReference type="PROSITE" id="PS50031">
    <property type="entry name" value="EH"/>
    <property type="match status" value="1"/>
</dbReference>
<evidence type="ECO:0000259" key="3">
    <source>
        <dbReference type="PROSITE" id="PS50031"/>
    </source>
</evidence>
<sequence length="723" mass="79747">MRYFGDLFLCCDEESNGKIPILKATELFRSSNVHNDVLKQIMDISVAPNSCASLSHMNRKQFYSALKLIAAHQTNMTVKPELLSTPVDLPLPRFTWALNSEANADLIQLSNSPHDHQHHLSKRERNFGGTLAYEPIRLSSNLSDSDVPQALSHDTTEGLSTDSEIESETLSQQSGSRGRRGPKTGSPWSTASESPTPTNSVAERVHPVWEHSATGRGVWPANTGEEHTRLLGTEEESSDRHSSEEEGDAVDDIWAISDAQARHYAGQFATLRPERGMLSGQTASDAQARHYAGQFATLRPERGMLSGQTARLFFEKSHLPVPDLRKIWQLSDINKDGMLTLEEFSIAMHLIVLRRNNVPVPDALPPALVPRVDSRYSARQVTTDLVDLGSDMFSSGTSADFNFAPKAEPIIDPYEATKPVAPKKPEERQPSLTPPKTEAQVNNKEWTKFVDSPTSSVSSPGPKPVNFDFHKSAVERDPKIFHPVAVRLTPDNNALPLEPDTRASTSPRRDDFAHAFELASPKRLHSQPPAEPPPNGAEIKSIQRPQPRKPAKLGVLPPPPARDAPDEPASLPYAPKKEPPPPPPPRPLRNHARSSSLDLNRLKGAPAPPPQPPPRASPSTAEPPRRLVNQRSEGEPAFPPDAFAPREYEADGFGYVREDAPKMHGAFEVYRKPRSCSPEPDVRALAEQNAVLHRVCRALCAELADVTRDREALQVRLDHAARD</sequence>
<feature type="compositionally biased region" description="Pro residues" evidence="2">
    <location>
        <begin position="606"/>
        <end position="616"/>
    </location>
</feature>
<proteinExistence type="predicted"/>
<evidence type="ECO:0000259" key="4">
    <source>
        <dbReference type="PROSITE" id="PS50222"/>
    </source>
</evidence>
<dbReference type="AlphaFoldDB" id="A0AAD8DPK3"/>
<feature type="compositionally biased region" description="Polar residues" evidence="2">
    <location>
        <begin position="186"/>
        <end position="201"/>
    </location>
</feature>
<reference evidence="5" key="1">
    <citation type="submission" date="2023-03" db="EMBL/GenBank/DDBJ databases">
        <title>Chromosome-level genomes of two armyworms, Mythimna separata and Mythimna loreyi, provide insights into the biosynthesis and reception of sex pheromones.</title>
        <authorList>
            <person name="Zhao H."/>
        </authorList>
    </citation>
    <scope>NUCLEOTIDE SEQUENCE</scope>
    <source>
        <strain evidence="5">BeijingLab</strain>
        <tissue evidence="5">Pupa</tissue>
    </source>
</reference>
<dbReference type="CDD" id="cd00052">
    <property type="entry name" value="EH"/>
    <property type="match status" value="1"/>
</dbReference>
<dbReference type="InterPro" id="IPR002048">
    <property type="entry name" value="EF_hand_dom"/>
</dbReference>
<keyword evidence="6" id="KW-1185">Reference proteome</keyword>
<feature type="region of interest" description="Disordered" evidence="2">
    <location>
        <begin position="142"/>
        <end position="201"/>
    </location>
</feature>
<feature type="compositionally biased region" description="Polar residues" evidence="2">
    <location>
        <begin position="157"/>
        <end position="176"/>
    </location>
</feature>
<evidence type="ECO:0000256" key="1">
    <source>
        <dbReference type="ARBA" id="ARBA00022837"/>
    </source>
</evidence>
<keyword evidence="1" id="KW-0106">Calcium</keyword>
<dbReference type="EMBL" id="JARGEI010000021">
    <property type="protein sequence ID" value="KAJ8712207.1"/>
    <property type="molecule type" value="Genomic_DNA"/>
</dbReference>
<feature type="region of interest" description="Disordered" evidence="2">
    <location>
        <begin position="416"/>
        <end position="439"/>
    </location>
</feature>
<dbReference type="GO" id="GO:0005737">
    <property type="term" value="C:cytoplasm"/>
    <property type="evidence" value="ECO:0007669"/>
    <property type="project" value="TreeGrafter"/>
</dbReference>
<dbReference type="Pfam" id="PF12763">
    <property type="entry name" value="EH"/>
    <property type="match status" value="1"/>
</dbReference>
<feature type="region of interest" description="Disordered" evidence="2">
    <location>
        <begin position="514"/>
        <end position="645"/>
    </location>
</feature>
<dbReference type="GO" id="GO:0005886">
    <property type="term" value="C:plasma membrane"/>
    <property type="evidence" value="ECO:0007669"/>
    <property type="project" value="TreeGrafter"/>
</dbReference>
<dbReference type="SMART" id="SM00027">
    <property type="entry name" value="EH"/>
    <property type="match status" value="1"/>
</dbReference>
<protein>
    <recommendedName>
        <fullName evidence="7">RalBP1-associated Eps domain-containing protein 1</fullName>
    </recommendedName>
</protein>
<dbReference type="InterPro" id="IPR000261">
    <property type="entry name" value="EH_dom"/>
</dbReference>